<proteinExistence type="predicted"/>
<feature type="compositionally biased region" description="Polar residues" evidence="1">
    <location>
        <begin position="17"/>
        <end position="28"/>
    </location>
</feature>
<feature type="region of interest" description="Disordered" evidence="1">
    <location>
        <begin position="1"/>
        <end position="29"/>
    </location>
</feature>
<feature type="compositionally biased region" description="Polar residues" evidence="1">
    <location>
        <begin position="589"/>
        <end position="598"/>
    </location>
</feature>
<name>A0A9P8ZV05_9PEZI</name>
<dbReference type="RefSeq" id="XP_045954906.1">
    <property type="nucleotide sequence ID" value="XM_046100463.1"/>
</dbReference>
<dbReference type="Proteomes" id="UP000758603">
    <property type="component" value="Unassembled WGS sequence"/>
</dbReference>
<feature type="compositionally biased region" description="Acidic residues" evidence="1">
    <location>
        <begin position="552"/>
        <end position="565"/>
    </location>
</feature>
<dbReference type="AlphaFoldDB" id="A0A9P8ZV05"/>
<gene>
    <name evidence="2" type="ORF">BKA67DRAFT_538438</name>
</gene>
<evidence type="ECO:0000256" key="1">
    <source>
        <dbReference type="SAM" id="MobiDB-lite"/>
    </source>
</evidence>
<feature type="compositionally biased region" description="Basic and acidic residues" evidence="1">
    <location>
        <begin position="679"/>
        <end position="695"/>
    </location>
</feature>
<comment type="caution">
    <text evidence="2">The sequence shown here is derived from an EMBL/GenBank/DDBJ whole genome shotgun (WGS) entry which is preliminary data.</text>
</comment>
<dbReference type="OrthoDB" id="4777194at2759"/>
<protein>
    <submittedName>
        <fullName evidence="2">Uncharacterized protein</fullName>
    </submittedName>
</protein>
<feature type="region of interest" description="Disordered" evidence="1">
    <location>
        <begin position="482"/>
        <end position="598"/>
    </location>
</feature>
<keyword evidence="3" id="KW-1185">Reference proteome</keyword>
<feature type="region of interest" description="Disordered" evidence="1">
    <location>
        <begin position="615"/>
        <end position="702"/>
    </location>
</feature>
<accession>A0A9P8ZV05</accession>
<reference evidence="2" key="1">
    <citation type="journal article" date="2021" name="Nat. Commun.">
        <title>Genetic determinants of endophytism in the Arabidopsis root mycobiome.</title>
        <authorList>
            <person name="Mesny F."/>
            <person name="Miyauchi S."/>
            <person name="Thiergart T."/>
            <person name="Pickel B."/>
            <person name="Atanasova L."/>
            <person name="Karlsson M."/>
            <person name="Huettel B."/>
            <person name="Barry K.W."/>
            <person name="Haridas S."/>
            <person name="Chen C."/>
            <person name="Bauer D."/>
            <person name="Andreopoulos W."/>
            <person name="Pangilinan J."/>
            <person name="LaButti K."/>
            <person name="Riley R."/>
            <person name="Lipzen A."/>
            <person name="Clum A."/>
            <person name="Drula E."/>
            <person name="Henrissat B."/>
            <person name="Kohler A."/>
            <person name="Grigoriev I.V."/>
            <person name="Martin F.M."/>
            <person name="Hacquard S."/>
        </authorList>
    </citation>
    <scope>NUCLEOTIDE SEQUENCE</scope>
    <source>
        <strain evidence="2">MPI-SDFR-AT-0073</strain>
    </source>
</reference>
<dbReference type="GeneID" id="70129355"/>
<evidence type="ECO:0000313" key="2">
    <source>
        <dbReference type="EMBL" id="KAH6648399.1"/>
    </source>
</evidence>
<sequence length="702" mass="77827">MSSVSVPKTPAKARATANGTLQCATPPSTGRKGLPKIVTLKYNPQRMGTFRCNIRNTIQHRRLDYHRLNKILKHPNAPVEATAVAINPFYRGEKLDGSYYTWLLDYFDGDMPDIIRRINKFRGFPQMDDASFNPGSAEEWQARYRTEHYQKEMQRYMPYLEAYWNECGDNFEAHVEFLDSFHVLSDVSTGRLEILHGHEDKHITGPAAKSAHTLSNPPCFTCASSWNEEKDYFIRDIQRNIDDHRYSTIAFMSTIDKHSYGGNLPTGQSVEQSAASGLFVSPYSHRLENESPGLLWTNRPNDNGTEELAQMALNMKTPAMAVIMEPPATAPLDSTSKAPSIPSAMQYHSPAGDLITTHPTSIPDSQDYAQIKTRSDIQTLAVANGFVPSPRNDIGLLPGRIYAEEGGPFPMGALRYVSQPDPFFNHILRSPSILGPVTPLGEAGTAAAAQINEILTSSLHNAPMPQYHDEDVSIKRDQPFSPMVDANVKDRPPTPHPFSNANKRKRAVETMPLTPGLTSAKRRRGNNASKSTRNTRGKCKSKSSRKGKKNESDEDFEFEGDDLNDEEMKIEKYLPSNLRPAGTRRPRPTQGSANTTPTVATFSQGEVAATSVRLETNVTHTQSQTLGAPAQRMDKDEDNSSDLASLPSFYNPKSCFEQDDEEEVDAAAPGTYADVDMMDGDHEEGYDADHREDSPRVGGGLA</sequence>
<evidence type="ECO:0000313" key="3">
    <source>
        <dbReference type="Proteomes" id="UP000758603"/>
    </source>
</evidence>
<feature type="compositionally biased region" description="Polar residues" evidence="1">
    <location>
        <begin position="615"/>
        <end position="626"/>
    </location>
</feature>
<organism evidence="2 3">
    <name type="scientific">Truncatella angustata</name>
    <dbReference type="NCBI Taxonomy" id="152316"/>
    <lineage>
        <taxon>Eukaryota</taxon>
        <taxon>Fungi</taxon>
        <taxon>Dikarya</taxon>
        <taxon>Ascomycota</taxon>
        <taxon>Pezizomycotina</taxon>
        <taxon>Sordariomycetes</taxon>
        <taxon>Xylariomycetidae</taxon>
        <taxon>Amphisphaeriales</taxon>
        <taxon>Sporocadaceae</taxon>
        <taxon>Truncatella</taxon>
    </lineage>
</organism>
<feature type="compositionally biased region" description="Basic residues" evidence="1">
    <location>
        <begin position="533"/>
        <end position="548"/>
    </location>
</feature>
<dbReference type="EMBL" id="JAGPXC010000007">
    <property type="protein sequence ID" value="KAH6648399.1"/>
    <property type="molecule type" value="Genomic_DNA"/>
</dbReference>